<feature type="compositionally biased region" description="Polar residues" evidence="1">
    <location>
        <begin position="89"/>
        <end position="98"/>
    </location>
</feature>
<evidence type="ECO:0000256" key="1">
    <source>
        <dbReference type="SAM" id="MobiDB-lite"/>
    </source>
</evidence>
<organism evidence="2">
    <name type="scientific">Chromera velia CCMP2878</name>
    <dbReference type="NCBI Taxonomy" id="1169474"/>
    <lineage>
        <taxon>Eukaryota</taxon>
        <taxon>Sar</taxon>
        <taxon>Alveolata</taxon>
        <taxon>Colpodellida</taxon>
        <taxon>Chromeraceae</taxon>
        <taxon>Chromera</taxon>
    </lineage>
</organism>
<feature type="region of interest" description="Disordered" evidence="1">
    <location>
        <begin position="73"/>
        <end position="118"/>
    </location>
</feature>
<gene>
    <name evidence="2" type="ORF">Cvel_17573</name>
</gene>
<dbReference type="AlphaFoldDB" id="A0A0G4FL58"/>
<accession>A0A0G4FL58</accession>
<dbReference type="EMBL" id="CDMZ01000455">
    <property type="protein sequence ID" value="CEM14711.1"/>
    <property type="molecule type" value="Genomic_DNA"/>
</dbReference>
<feature type="compositionally biased region" description="Gly residues" evidence="1">
    <location>
        <begin position="450"/>
        <end position="469"/>
    </location>
</feature>
<feature type="compositionally biased region" description="Basic and acidic residues" evidence="1">
    <location>
        <begin position="769"/>
        <end position="794"/>
    </location>
</feature>
<sequence length="853" mass="92082">MRGYPKEEKAATTPIFGSLTLEFNLREDAITALQFVLLWVRKDGEEHWLKVPGNGKNFLVKVMDVVFHKLNPQSAARQGDTPNRLKETTPLTPGKSSETPTPTLSTSNLGTGGQRGATLTGSAEITRAGSAASVYPSHPSSSSSSAAAAFIATANVQHSLPGPPDRASYTMKGNDRIETRAFSYYSVKPFEELPWESPVPGREPEDVITVSFAFRKCDCIPDSFRTPQSSPLWPGKWQVDEEVLRPFVNQVMWAFKNRLSNFQFTELVRGEENRKFPFDFVITERLPYWDSRRDLMVLSVIIQLKYIGAENDHQSIYRPRLSTVNRWNFETSVMDRTLNQRHMPAKPPVLKLLLMGARDRLRGNLRAPYDPVWRGNVNAFAFPYGEAQNFMTSAVVWVATHFGAAICLFDDVRHALANNRYTNDELTYNPPAPSPSTRGTGSRSGRREGGSGGGRNNWGGGGTGGGPGPGFQPHPPSAPPPPPPGLPPGHQGGQHPQNTNQPPPPPGGSPSHRPGVRRSSDSDPTANPDAAHTDTDSRQKQMEPTHAEVFQEDLTTVAPTGDSEQDSTPTLSRLPAAGAGVHRTLETNRSSAASAFARSLSIFDDPDTSAQHLTRGEMARRALLAQQQQGTLRRPLEEQIPSPSAPLTQARTEGRSRTVVPSQIEREEEGEEWAERGRIPSAPAPHPRTSLEPPVVRQGDQGGGTFGGSSETGLVDLLIASGLVCGDEEGGDNAIPHGADDRQVSPSVGTGGSQYPFSTASADNTPHPPTDRAGVEDGREGGAPLEGRETHDESGVWDGQTQGLAVAVAQAGIESVAPSERGVEEVESEGCDDGRSEGSDVFCGNLDAFVSHN</sequence>
<feature type="region of interest" description="Disordered" evidence="1">
    <location>
        <begin position="423"/>
        <end position="578"/>
    </location>
</feature>
<reference evidence="2" key="1">
    <citation type="submission" date="2014-11" db="EMBL/GenBank/DDBJ databases">
        <authorList>
            <person name="Otto D Thomas"/>
            <person name="Naeem Raeece"/>
        </authorList>
    </citation>
    <scope>NUCLEOTIDE SEQUENCE</scope>
</reference>
<feature type="compositionally biased region" description="Polar residues" evidence="1">
    <location>
        <begin position="641"/>
        <end position="651"/>
    </location>
</feature>
<name>A0A0G4FL58_9ALVE</name>
<feature type="compositionally biased region" description="Basic and acidic residues" evidence="1">
    <location>
        <begin position="531"/>
        <end position="546"/>
    </location>
</feature>
<proteinExistence type="predicted"/>
<feature type="compositionally biased region" description="Pro residues" evidence="1">
    <location>
        <begin position="470"/>
        <end position="487"/>
    </location>
</feature>
<dbReference type="VEuPathDB" id="CryptoDB:Cvel_17573"/>
<feature type="compositionally biased region" description="Polar residues" evidence="1">
    <location>
        <begin position="744"/>
        <end position="764"/>
    </location>
</feature>
<protein>
    <submittedName>
        <fullName evidence="2">Uncharacterized protein</fullName>
    </submittedName>
</protein>
<feature type="region of interest" description="Disordered" evidence="1">
    <location>
        <begin position="729"/>
        <end position="844"/>
    </location>
</feature>
<feature type="region of interest" description="Disordered" evidence="1">
    <location>
        <begin position="626"/>
        <end position="711"/>
    </location>
</feature>
<feature type="compositionally biased region" description="Low complexity" evidence="1">
    <location>
        <begin position="99"/>
        <end position="109"/>
    </location>
</feature>
<evidence type="ECO:0000313" key="2">
    <source>
        <dbReference type="EMBL" id="CEM14711.1"/>
    </source>
</evidence>